<sequence>MPTPSALAKSSHLYRIHPDIKIKSTLVIHRLAIATESDAKTHTDSYSIIHTSVRASLLGVPRNDGLGEIIRIQRGNRIVVFKTTNQTITLREWSSAFHRFSTSYNTFTTTPYRMSPLKLVELKRTFLPYLDRLVVTLMNDILTWEERVKHLTIFCMFLRTNSHIPRCQGVEKETTKLLEFLKDYDFDLSHYPCKLNVVVNALSKKPLYWKSGYRDLRDSSLLCEVTLKSMKLGMLK</sequence>
<dbReference type="EMBL" id="QJKJ01012920">
    <property type="protein sequence ID" value="RDX67591.1"/>
    <property type="molecule type" value="Genomic_DNA"/>
</dbReference>
<dbReference type="Proteomes" id="UP000257109">
    <property type="component" value="Unassembled WGS sequence"/>
</dbReference>
<organism evidence="1 2">
    <name type="scientific">Mucuna pruriens</name>
    <name type="common">Velvet bean</name>
    <name type="synonym">Dolichos pruriens</name>
    <dbReference type="NCBI Taxonomy" id="157652"/>
    <lineage>
        <taxon>Eukaryota</taxon>
        <taxon>Viridiplantae</taxon>
        <taxon>Streptophyta</taxon>
        <taxon>Embryophyta</taxon>
        <taxon>Tracheophyta</taxon>
        <taxon>Spermatophyta</taxon>
        <taxon>Magnoliopsida</taxon>
        <taxon>eudicotyledons</taxon>
        <taxon>Gunneridae</taxon>
        <taxon>Pentapetalae</taxon>
        <taxon>rosids</taxon>
        <taxon>fabids</taxon>
        <taxon>Fabales</taxon>
        <taxon>Fabaceae</taxon>
        <taxon>Papilionoideae</taxon>
        <taxon>50 kb inversion clade</taxon>
        <taxon>NPAAA clade</taxon>
        <taxon>indigoferoid/millettioid clade</taxon>
        <taxon>Phaseoleae</taxon>
        <taxon>Mucuna</taxon>
    </lineage>
</organism>
<evidence type="ECO:0000313" key="1">
    <source>
        <dbReference type="EMBL" id="RDX67591.1"/>
    </source>
</evidence>
<comment type="caution">
    <text evidence="1">The sequence shown here is derived from an EMBL/GenBank/DDBJ whole genome shotgun (WGS) entry which is preliminary data.</text>
</comment>
<reference evidence="1" key="1">
    <citation type="submission" date="2018-05" db="EMBL/GenBank/DDBJ databases">
        <title>Draft genome of Mucuna pruriens seed.</title>
        <authorList>
            <person name="Nnadi N.E."/>
            <person name="Vos R."/>
            <person name="Hasami M.H."/>
            <person name="Devisetty U.K."/>
            <person name="Aguiy J.C."/>
        </authorList>
    </citation>
    <scope>NUCLEOTIDE SEQUENCE [LARGE SCALE GENOMIC DNA]</scope>
    <source>
        <strain evidence="1">JCA_2017</strain>
    </source>
</reference>
<accession>A0A371ENF8</accession>
<dbReference type="AlphaFoldDB" id="A0A371ENF8"/>
<proteinExistence type="predicted"/>
<protein>
    <submittedName>
        <fullName evidence="1">Uncharacterized protein</fullName>
    </submittedName>
</protein>
<feature type="non-terminal residue" evidence="1">
    <location>
        <position position="236"/>
    </location>
</feature>
<name>A0A371ENF8_MUCPR</name>
<evidence type="ECO:0000313" key="2">
    <source>
        <dbReference type="Proteomes" id="UP000257109"/>
    </source>
</evidence>
<gene>
    <name evidence="1" type="ORF">CR513_53515</name>
</gene>
<keyword evidence="2" id="KW-1185">Reference proteome</keyword>
<feature type="non-terminal residue" evidence="1">
    <location>
        <position position="1"/>
    </location>
</feature>